<keyword evidence="2" id="KW-0240">DNA-directed RNA polymerase</keyword>
<gene>
    <name evidence="2" type="ORF">KUDE01_008675</name>
</gene>
<reference evidence="2" key="1">
    <citation type="submission" date="2023-04" db="EMBL/GenBank/DDBJ databases">
        <title>Chromosome-level genome of Chaenocephalus aceratus.</title>
        <authorList>
            <person name="Park H."/>
        </authorList>
    </citation>
    <scope>NUCLEOTIDE SEQUENCE</scope>
    <source>
        <strain evidence="2">DE</strain>
        <tissue evidence="2">Muscle</tissue>
    </source>
</reference>
<keyword evidence="3" id="KW-1185">Reference proteome</keyword>
<sequence length="218" mass="23645">MGHRNNTVHLLACGYVATVTSTPQTRPSQQALRLQPMGFQLFVHFKGMRASLRASVQSLKSPAAGSVSRPPTCSSRRAEGHRHRGSPFTGEVVQKHPAPLSYILFYTKSQRFRVQKVKAISSRPPHGADRALNPKGGEGGGYQICLSVPGQTTEVVPPSHSLCIGASDMHRSRVREDLLQCVGIAGCWYHCSGPGADRTTYLNSHNSLLVCHACDQSC</sequence>
<comment type="caution">
    <text evidence="2">The sequence shown here is derived from an EMBL/GenBank/DDBJ whole genome shotgun (WGS) entry which is preliminary data.</text>
</comment>
<feature type="region of interest" description="Disordered" evidence="1">
    <location>
        <begin position="59"/>
        <end position="91"/>
    </location>
</feature>
<name>A0AAD9FLH9_DISEL</name>
<dbReference type="Proteomes" id="UP001228049">
    <property type="component" value="Unassembled WGS sequence"/>
</dbReference>
<evidence type="ECO:0000313" key="3">
    <source>
        <dbReference type="Proteomes" id="UP001228049"/>
    </source>
</evidence>
<protein>
    <submittedName>
        <fullName evidence="2">DNA-directed RNA polymerase subunit beta</fullName>
    </submittedName>
</protein>
<keyword evidence="2" id="KW-0804">Transcription</keyword>
<accession>A0AAD9FLH9</accession>
<dbReference type="AlphaFoldDB" id="A0AAD9FLH9"/>
<proteinExistence type="predicted"/>
<dbReference type="EMBL" id="JASDAP010000001">
    <property type="protein sequence ID" value="KAK1906274.1"/>
    <property type="molecule type" value="Genomic_DNA"/>
</dbReference>
<organism evidence="2 3">
    <name type="scientific">Dissostichus eleginoides</name>
    <name type="common">Patagonian toothfish</name>
    <name type="synonym">Dissostichus amissus</name>
    <dbReference type="NCBI Taxonomy" id="100907"/>
    <lineage>
        <taxon>Eukaryota</taxon>
        <taxon>Metazoa</taxon>
        <taxon>Chordata</taxon>
        <taxon>Craniata</taxon>
        <taxon>Vertebrata</taxon>
        <taxon>Euteleostomi</taxon>
        <taxon>Actinopterygii</taxon>
        <taxon>Neopterygii</taxon>
        <taxon>Teleostei</taxon>
        <taxon>Neoteleostei</taxon>
        <taxon>Acanthomorphata</taxon>
        <taxon>Eupercaria</taxon>
        <taxon>Perciformes</taxon>
        <taxon>Notothenioidei</taxon>
        <taxon>Nototheniidae</taxon>
        <taxon>Dissostichus</taxon>
    </lineage>
</organism>
<evidence type="ECO:0000313" key="2">
    <source>
        <dbReference type="EMBL" id="KAK1906274.1"/>
    </source>
</evidence>
<dbReference type="GO" id="GO:0000428">
    <property type="term" value="C:DNA-directed RNA polymerase complex"/>
    <property type="evidence" value="ECO:0007669"/>
    <property type="project" value="UniProtKB-KW"/>
</dbReference>
<evidence type="ECO:0000256" key="1">
    <source>
        <dbReference type="SAM" id="MobiDB-lite"/>
    </source>
</evidence>